<organism evidence="2 3">
    <name type="scientific">Punctularia strigosozonata (strain HHB-11173)</name>
    <name type="common">White-rot fungus</name>
    <dbReference type="NCBI Taxonomy" id="741275"/>
    <lineage>
        <taxon>Eukaryota</taxon>
        <taxon>Fungi</taxon>
        <taxon>Dikarya</taxon>
        <taxon>Basidiomycota</taxon>
        <taxon>Agaricomycotina</taxon>
        <taxon>Agaricomycetes</taxon>
        <taxon>Corticiales</taxon>
        <taxon>Punctulariaceae</taxon>
        <taxon>Punctularia</taxon>
    </lineage>
</organism>
<feature type="region of interest" description="Disordered" evidence="1">
    <location>
        <begin position="19"/>
        <end position="42"/>
    </location>
</feature>
<accession>R7S067</accession>
<dbReference type="OMA" id="PAKDYFA"/>
<evidence type="ECO:0000313" key="2">
    <source>
        <dbReference type="EMBL" id="EIN03750.1"/>
    </source>
</evidence>
<proteinExistence type="predicted"/>
<name>R7S067_PUNST</name>
<dbReference type="Proteomes" id="UP000054196">
    <property type="component" value="Unassembled WGS sequence"/>
</dbReference>
<dbReference type="EMBL" id="JH687559">
    <property type="protein sequence ID" value="EIN03750.1"/>
    <property type="molecule type" value="Genomic_DNA"/>
</dbReference>
<dbReference type="HOGENOM" id="CLU_1836149_0_0_1"/>
<feature type="region of interest" description="Disordered" evidence="1">
    <location>
        <begin position="120"/>
        <end position="140"/>
    </location>
</feature>
<dbReference type="AlphaFoldDB" id="R7S067"/>
<evidence type="ECO:0000313" key="3">
    <source>
        <dbReference type="Proteomes" id="UP000054196"/>
    </source>
</evidence>
<reference evidence="3" key="1">
    <citation type="journal article" date="2012" name="Science">
        <title>The Paleozoic origin of enzymatic lignin decomposition reconstructed from 31 fungal genomes.</title>
        <authorList>
            <person name="Floudas D."/>
            <person name="Binder M."/>
            <person name="Riley R."/>
            <person name="Barry K."/>
            <person name="Blanchette R.A."/>
            <person name="Henrissat B."/>
            <person name="Martinez A.T."/>
            <person name="Otillar R."/>
            <person name="Spatafora J.W."/>
            <person name="Yadav J.S."/>
            <person name="Aerts A."/>
            <person name="Benoit I."/>
            <person name="Boyd A."/>
            <person name="Carlson A."/>
            <person name="Copeland A."/>
            <person name="Coutinho P.M."/>
            <person name="de Vries R.P."/>
            <person name="Ferreira P."/>
            <person name="Findley K."/>
            <person name="Foster B."/>
            <person name="Gaskell J."/>
            <person name="Glotzer D."/>
            <person name="Gorecki P."/>
            <person name="Heitman J."/>
            <person name="Hesse C."/>
            <person name="Hori C."/>
            <person name="Igarashi K."/>
            <person name="Jurgens J.A."/>
            <person name="Kallen N."/>
            <person name="Kersten P."/>
            <person name="Kohler A."/>
            <person name="Kuees U."/>
            <person name="Kumar T.K.A."/>
            <person name="Kuo A."/>
            <person name="LaButti K."/>
            <person name="Larrondo L.F."/>
            <person name="Lindquist E."/>
            <person name="Ling A."/>
            <person name="Lombard V."/>
            <person name="Lucas S."/>
            <person name="Lundell T."/>
            <person name="Martin R."/>
            <person name="McLaughlin D.J."/>
            <person name="Morgenstern I."/>
            <person name="Morin E."/>
            <person name="Murat C."/>
            <person name="Nagy L.G."/>
            <person name="Nolan M."/>
            <person name="Ohm R.A."/>
            <person name="Patyshakuliyeva A."/>
            <person name="Rokas A."/>
            <person name="Ruiz-Duenas F.J."/>
            <person name="Sabat G."/>
            <person name="Salamov A."/>
            <person name="Samejima M."/>
            <person name="Schmutz J."/>
            <person name="Slot J.C."/>
            <person name="St John F."/>
            <person name="Stenlid J."/>
            <person name="Sun H."/>
            <person name="Sun S."/>
            <person name="Syed K."/>
            <person name="Tsang A."/>
            <person name="Wiebenga A."/>
            <person name="Young D."/>
            <person name="Pisabarro A."/>
            <person name="Eastwood D.C."/>
            <person name="Martin F."/>
            <person name="Cullen D."/>
            <person name="Grigoriev I.V."/>
            <person name="Hibbett D.S."/>
        </authorList>
    </citation>
    <scope>NUCLEOTIDE SEQUENCE [LARGE SCALE GENOMIC DNA]</scope>
    <source>
        <strain evidence="3">HHB-11173 SS5</strain>
    </source>
</reference>
<gene>
    <name evidence="2" type="ORF">PUNSTDRAFT_47936</name>
</gene>
<feature type="compositionally biased region" description="Low complexity" evidence="1">
    <location>
        <begin position="22"/>
        <end position="42"/>
    </location>
</feature>
<protein>
    <submittedName>
        <fullName evidence="2">Uncharacterized protein</fullName>
    </submittedName>
</protein>
<dbReference type="RefSeq" id="XP_007389035.1">
    <property type="nucleotide sequence ID" value="XM_007388973.1"/>
</dbReference>
<evidence type="ECO:0000256" key="1">
    <source>
        <dbReference type="SAM" id="MobiDB-lite"/>
    </source>
</evidence>
<dbReference type="GeneID" id="18882931"/>
<keyword evidence="3" id="KW-1185">Reference proteome</keyword>
<sequence>MPMHTTVLYPASTLSVFSQNHSTSPASPASSTATLLSSSSNSAPAKKDYFVALGVMQSTYGFAGMAAAPTPKTKPSKRSLRAVLGLRSSCQPESNAPIKKSLIKKEKKDYGAAFGKMSASHGFPAGSAAVPQGHWRSGLA</sequence>
<dbReference type="KEGG" id="psq:PUNSTDRAFT_47936"/>